<evidence type="ECO:0000256" key="1">
    <source>
        <dbReference type="SAM" id="MobiDB-lite"/>
    </source>
</evidence>
<evidence type="ECO:0000313" key="3">
    <source>
        <dbReference type="Proteomes" id="UP001165063"/>
    </source>
</evidence>
<gene>
    <name evidence="2" type="ORF">Amon01_000303300</name>
</gene>
<dbReference type="Proteomes" id="UP001165063">
    <property type="component" value="Unassembled WGS sequence"/>
</dbReference>
<feature type="compositionally biased region" description="Basic and acidic residues" evidence="1">
    <location>
        <begin position="1"/>
        <end position="18"/>
    </location>
</feature>
<comment type="caution">
    <text evidence="2">The sequence shown here is derived from an EMBL/GenBank/DDBJ whole genome shotgun (WGS) entry which is preliminary data.</text>
</comment>
<name>A0A9W6YXS9_AMBMO</name>
<dbReference type="AlphaFoldDB" id="A0A9W6YXS9"/>
<sequence>MKENQKHGSIDKAMDKLNRSNPNPENLAHEIVMDNQASNYQVIDHPIGSSQPIQAHCSKDLTSACYVNVNVNVYVYVYFYQPRI</sequence>
<reference evidence="2" key="1">
    <citation type="submission" date="2023-04" db="EMBL/GenBank/DDBJ databases">
        <title>Ambrosiozyma monospora NBRC 1965.</title>
        <authorList>
            <person name="Ichikawa N."/>
            <person name="Sato H."/>
            <person name="Tonouchi N."/>
        </authorList>
    </citation>
    <scope>NUCLEOTIDE SEQUENCE</scope>
    <source>
        <strain evidence="2">NBRC 1965</strain>
    </source>
</reference>
<keyword evidence="3" id="KW-1185">Reference proteome</keyword>
<proteinExistence type="predicted"/>
<feature type="region of interest" description="Disordered" evidence="1">
    <location>
        <begin position="1"/>
        <end position="26"/>
    </location>
</feature>
<accession>A0A9W6YXS9</accession>
<dbReference type="EMBL" id="BSXU01001209">
    <property type="protein sequence ID" value="GMG24984.1"/>
    <property type="molecule type" value="Genomic_DNA"/>
</dbReference>
<evidence type="ECO:0000313" key="2">
    <source>
        <dbReference type="EMBL" id="GMG24984.1"/>
    </source>
</evidence>
<protein>
    <submittedName>
        <fullName evidence="2">Unnamed protein product</fullName>
    </submittedName>
</protein>
<organism evidence="2 3">
    <name type="scientific">Ambrosiozyma monospora</name>
    <name type="common">Yeast</name>
    <name type="synonym">Endomycopsis monosporus</name>
    <dbReference type="NCBI Taxonomy" id="43982"/>
    <lineage>
        <taxon>Eukaryota</taxon>
        <taxon>Fungi</taxon>
        <taxon>Dikarya</taxon>
        <taxon>Ascomycota</taxon>
        <taxon>Saccharomycotina</taxon>
        <taxon>Pichiomycetes</taxon>
        <taxon>Pichiales</taxon>
        <taxon>Pichiaceae</taxon>
        <taxon>Ambrosiozyma</taxon>
    </lineage>
</organism>